<dbReference type="PANTHER" id="PTHR10185">
    <property type="entry name" value="PHOSPHOLIPASE D - RELATED"/>
    <property type="match status" value="1"/>
</dbReference>
<comment type="caution">
    <text evidence="4">The sequence shown here is derived from an EMBL/GenBank/DDBJ whole genome shotgun (WGS) entry which is preliminary data.</text>
</comment>
<name>A0A1W0A0U5_9STRA</name>
<dbReference type="SMART" id="SM01007">
    <property type="entry name" value="Aldolase_II"/>
    <property type="match status" value="1"/>
</dbReference>
<dbReference type="OrthoDB" id="3238794at2759"/>
<proteinExistence type="inferred from homology"/>
<dbReference type="InterPro" id="IPR032803">
    <property type="entry name" value="PLDc_3"/>
</dbReference>
<sequence>MMPWLVLLVLTSIGYGKEDSVWSPGRFSYPNFIPYDKPPALDMTKGLRMSEFGDDGQSRIHVVESLPVGDFNLKPISKGFNTTEALIAVMDSAKVQLDILAMYWNLNGTSDREVFSPEQMKAFGADYGVDVLNALQRAAARKVRIRVVGSKSDRFTTTEIQSITKDIRLWDSTYWYGGGIMHQKMVVADGKHAYIGSANMDWKSLSQVMELGVIIESSPAIVKDMQHLFNLWWKWSDPTMALSYRPLNHFSDRFQATLRLPPWSPEIPIALQEPNPFNNSDTSSIYNKDNNLLCLLNGKKAGSFLSASPIAATSWARTVDEDSLIYTLRSAKTMVDLSVMDFVPFATYPIDSHKKGSIYWPALTDTILSIIYARNIRVRLLISHWQHTDPIVLLSLKHLESQSKLCPQHGMGCLGSLEIRLFQVPFWNATDPIPSKYPPFTRVNHAKYIVSDSRVNIGTSNMEWGYFYNTAGASFNTDHPDTIATVQSIFQRIQEGTVKFACIFEFAMGRNDLPHPVTDEEWALRCELAAAYRLFHKFGWDEVIYGHLTVRVPNGTDDEDVNNAHFLINPLGLRYDEICASNLVTIDIKGNYINRGSTGWDINHAGYVIHSCIHESRHDMKCVMHCHTVEGSAVSSMKFGLLPISQLSHVAMSAGVSYHDYEGLAVSEEEKPRLKADLGPDNKLYILRNHGLLTGGASIAEAFFWMYYAVHACKIQVAALSAGIENVSYASEEVANKFKIGLQTFTKKGVGADIMAAHGSLDENIQLHRVFRTLTIELPEKTLTRKLLSIESKLNDLRKQDKVEMNLVEIKRLESKWIACNDERQELRDVNLQDDALFTKCITKTTLFEAYEKLGLPKTMSEIDDLIWEVNDGLSGAISWNEYEQSFARCKADKTCLEPSDLFHLTCFLMYDRDYNGKVSMDDAMHILFLKYGNHMEEEMEALFGKSHSDDYVAVLAFKKYAEAIDKRRNEIIDNSGLTSKLPGKKNKVK</sequence>
<gene>
    <name evidence="4" type="ORF">THRCLA_03841</name>
</gene>
<feature type="signal peptide" evidence="2">
    <location>
        <begin position="1"/>
        <end position="16"/>
    </location>
</feature>
<dbReference type="PROSITE" id="PS50035">
    <property type="entry name" value="PLD"/>
    <property type="match status" value="2"/>
</dbReference>
<dbReference type="EMBL" id="JNBS01000739">
    <property type="protein sequence ID" value="OQS03877.1"/>
    <property type="molecule type" value="Genomic_DNA"/>
</dbReference>
<evidence type="ECO:0000313" key="5">
    <source>
        <dbReference type="Proteomes" id="UP000243217"/>
    </source>
</evidence>
<dbReference type="Proteomes" id="UP000243217">
    <property type="component" value="Unassembled WGS sequence"/>
</dbReference>
<evidence type="ECO:0000256" key="1">
    <source>
        <dbReference type="ARBA" id="ARBA00008664"/>
    </source>
</evidence>
<dbReference type="SUPFAM" id="SSF47473">
    <property type="entry name" value="EF-hand"/>
    <property type="match status" value="1"/>
</dbReference>
<evidence type="ECO:0000259" key="3">
    <source>
        <dbReference type="PROSITE" id="PS50035"/>
    </source>
</evidence>
<dbReference type="STRING" id="74557.A0A1W0A0U5"/>
<accession>A0A1W0A0U5</accession>
<keyword evidence="5" id="KW-1185">Reference proteome</keyword>
<dbReference type="CDD" id="cd09107">
    <property type="entry name" value="PLDc_vPLD3_4_5_like_2"/>
    <property type="match status" value="1"/>
</dbReference>
<feature type="domain" description="PLD phosphodiesterase" evidence="3">
    <location>
        <begin position="177"/>
        <end position="204"/>
    </location>
</feature>
<dbReference type="AlphaFoldDB" id="A0A1W0A0U5"/>
<evidence type="ECO:0000313" key="4">
    <source>
        <dbReference type="EMBL" id="OQS03877.1"/>
    </source>
</evidence>
<dbReference type="PANTHER" id="PTHR10185:SF17">
    <property type="entry name" value="GM01519P-RELATED"/>
    <property type="match status" value="1"/>
</dbReference>
<dbReference type="Pfam" id="PF13091">
    <property type="entry name" value="PLDc_2"/>
    <property type="match status" value="1"/>
</dbReference>
<dbReference type="InterPro" id="IPR036409">
    <property type="entry name" value="Aldolase_II/adducin_N_sf"/>
</dbReference>
<dbReference type="InterPro" id="IPR001736">
    <property type="entry name" value="PLipase_D/transphosphatidylase"/>
</dbReference>
<dbReference type="Gene3D" id="3.40.225.10">
    <property type="entry name" value="Class II aldolase/adducin N-terminal domain"/>
    <property type="match status" value="1"/>
</dbReference>
<dbReference type="InterPro" id="IPR001303">
    <property type="entry name" value="Aldolase_II/adducin_N"/>
</dbReference>
<dbReference type="InterPro" id="IPR025202">
    <property type="entry name" value="PLD-like_dom"/>
</dbReference>
<dbReference type="NCBIfam" id="NF005451">
    <property type="entry name" value="PRK07044.1"/>
    <property type="match status" value="1"/>
</dbReference>
<organism evidence="4 5">
    <name type="scientific">Thraustotheca clavata</name>
    <dbReference type="NCBI Taxonomy" id="74557"/>
    <lineage>
        <taxon>Eukaryota</taxon>
        <taxon>Sar</taxon>
        <taxon>Stramenopiles</taxon>
        <taxon>Oomycota</taxon>
        <taxon>Saprolegniomycetes</taxon>
        <taxon>Saprolegniales</taxon>
        <taxon>Achlyaceae</taxon>
        <taxon>Thraustotheca</taxon>
    </lineage>
</organism>
<evidence type="ECO:0000256" key="2">
    <source>
        <dbReference type="SAM" id="SignalP"/>
    </source>
</evidence>
<protein>
    <submittedName>
        <fullName evidence="4">Phospholipase D, Pi-sPLD-like-1</fullName>
    </submittedName>
</protein>
<dbReference type="GO" id="GO:0003824">
    <property type="term" value="F:catalytic activity"/>
    <property type="evidence" value="ECO:0007669"/>
    <property type="project" value="InterPro"/>
</dbReference>
<dbReference type="Pfam" id="PF00596">
    <property type="entry name" value="Aldolase_II"/>
    <property type="match status" value="1"/>
</dbReference>
<reference evidence="4 5" key="1">
    <citation type="journal article" date="2014" name="Genome Biol. Evol.">
        <title>The secreted proteins of Achlya hypogyna and Thraustotheca clavata identify the ancestral oomycete secretome and reveal gene acquisitions by horizontal gene transfer.</title>
        <authorList>
            <person name="Misner I."/>
            <person name="Blouin N."/>
            <person name="Leonard G."/>
            <person name="Richards T.A."/>
            <person name="Lane C.E."/>
        </authorList>
    </citation>
    <scope>NUCLEOTIDE SEQUENCE [LARGE SCALE GENOMIC DNA]</scope>
    <source>
        <strain evidence="4 5">ATCC 34112</strain>
    </source>
</reference>
<comment type="similarity">
    <text evidence="1">Belongs to the phospholipase D family.</text>
</comment>
<dbReference type="SMART" id="SM00155">
    <property type="entry name" value="PLDc"/>
    <property type="match status" value="2"/>
</dbReference>
<feature type="chain" id="PRO_5012461355" evidence="2">
    <location>
        <begin position="17"/>
        <end position="990"/>
    </location>
</feature>
<feature type="domain" description="PLD phosphodiesterase" evidence="3">
    <location>
        <begin position="440"/>
        <end position="466"/>
    </location>
</feature>
<dbReference type="SUPFAM" id="SSF56024">
    <property type="entry name" value="Phospholipase D/nuclease"/>
    <property type="match status" value="2"/>
</dbReference>
<dbReference type="InterPro" id="IPR050874">
    <property type="entry name" value="Diverse_PLD-related"/>
</dbReference>
<dbReference type="Pfam" id="PF13918">
    <property type="entry name" value="PLDc_3"/>
    <property type="match status" value="1"/>
</dbReference>
<dbReference type="InterPro" id="IPR011992">
    <property type="entry name" value="EF-hand-dom_pair"/>
</dbReference>
<keyword evidence="2" id="KW-0732">Signal</keyword>
<dbReference type="Gene3D" id="1.10.238.10">
    <property type="entry name" value="EF-hand"/>
    <property type="match status" value="1"/>
</dbReference>
<dbReference type="Gene3D" id="3.30.870.10">
    <property type="entry name" value="Endonuclease Chain A"/>
    <property type="match status" value="2"/>
</dbReference>
<dbReference type="SUPFAM" id="SSF53639">
    <property type="entry name" value="AraD/HMP-PK domain-like"/>
    <property type="match status" value="1"/>
</dbReference>